<evidence type="ECO:0000313" key="3">
    <source>
        <dbReference type="Proteomes" id="UP000018949"/>
    </source>
</evidence>
<evidence type="ECO:0000256" key="1">
    <source>
        <dbReference type="SAM" id="Phobius"/>
    </source>
</evidence>
<keyword evidence="1" id="KW-0472">Membrane</keyword>
<sequence>MKLNVKNLPLFNKILMFSFMITTVVVLSTMGTSFYLQSKQLKTQMADKLKELQEFGHPLLTLMILEVLMNSGINQTLQSSGLRSF</sequence>
<reference evidence="2 3" key="1">
    <citation type="submission" date="2013-12" db="EMBL/GenBank/DDBJ databases">
        <title>NBRP : Genome information of microbial organism related human and environment.</title>
        <authorList>
            <person name="Hattori M."/>
            <person name="Oshima K."/>
            <person name="Inaba H."/>
            <person name="Suda W."/>
            <person name="Sakamoto M."/>
            <person name="Iino T."/>
            <person name="Kitahara M."/>
            <person name="Oshida Y."/>
            <person name="Iida T."/>
            <person name="Kudo T."/>
            <person name="Itoh T."/>
            <person name="Ahmed I."/>
            <person name="Ohkuma M."/>
        </authorList>
    </citation>
    <scope>NUCLEOTIDE SEQUENCE [LARGE SCALE GENOMIC DNA]</scope>
    <source>
        <strain evidence="2 3">JCM 21738</strain>
    </source>
</reference>
<keyword evidence="3" id="KW-1185">Reference proteome</keyword>
<dbReference type="EMBL" id="BAUW01000040">
    <property type="protein sequence ID" value="GAE46275.1"/>
    <property type="molecule type" value="Genomic_DNA"/>
</dbReference>
<proteinExistence type="predicted"/>
<organism evidence="2 3">
    <name type="scientific">Mesobacillus boroniphilus JCM 21738</name>
    <dbReference type="NCBI Taxonomy" id="1294265"/>
    <lineage>
        <taxon>Bacteria</taxon>
        <taxon>Bacillati</taxon>
        <taxon>Bacillota</taxon>
        <taxon>Bacilli</taxon>
        <taxon>Bacillales</taxon>
        <taxon>Bacillaceae</taxon>
        <taxon>Mesobacillus</taxon>
    </lineage>
</organism>
<evidence type="ECO:0000313" key="2">
    <source>
        <dbReference type="EMBL" id="GAE46275.1"/>
    </source>
</evidence>
<gene>
    <name evidence="2" type="ORF">JCM21738_3164</name>
</gene>
<dbReference type="RefSeq" id="WP_243463007.1">
    <property type="nucleotide sequence ID" value="NZ_BAUW01000040.1"/>
</dbReference>
<comment type="caution">
    <text evidence="2">The sequence shown here is derived from an EMBL/GenBank/DDBJ whole genome shotgun (WGS) entry which is preliminary data.</text>
</comment>
<dbReference type="AlphaFoldDB" id="W4RPB2"/>
<accession>W4RPB2</accession>
<name>W4RPB2_9BACI</name>
<feature type="transmembrane region" description="Helical" evidence="1">
    <location>
        <begin position="14"/>
        <end position="36"/>
    </location>
</feature>
<keyword evidence="1" id="KW-1133">Transmembrane helix</keyword>
<keyword evidence="1" id="KW-0812">Transmembrane</keyword>
<protein>
    <submittedName>
        <fullName evidence="2">Uncharacterized protein</fullName>
    </submittedName>
</protein>
<dbReference type="Proteomes" id="UP000018949">
    <property type="component" value="Unassembled WGS sequence"/>
</dbReference>